<keyword evidence="1" id="KW-1133">Transmembrane helix</keyword>
<dbReference type="RefSeq" id="WP_123325510.1">
    <property type="nucleotide sequence ID" value="NZ_JBHRSX010000101.1"/>
</dbReference>
<gene>
    <name evidence="2" type="ORF">ACFOEW_20635</name>
</gene>
<protein>
    <submittedName>
        <fullName evidence="2">Uncharacterized protein</fullName>
    </submittedName>
</protein>
<keyword evidence="3" id="KW-1185">Reference proteome</keyword>
<comment type="caution">
    <text evidence="2">The sequence shown here is derived from an EMBL/GenBank/DDBJ whole genome shotgun (WGS) entry which is preliminary data.</text>
</comment>
<keyword evidence="1" id="KW-0812">Transmembrane</keyword>
<keyword evidence="1" id="KW-0472">Membrane</keyword>
<sequence>MEVLPKFFADKFRQHQRYAFFKLFALLIITMVCSTVARGASQLLGEVIFFVGCSLTLVFLLGFTAAKHYSAGEIGISTNQVLLQIYASNFYVKLQKIWQPVSRVLFLSFFHVFLLFALLTALFPFFAKVYGS</sequence>
<dbReference type="Proteomes" id="UP001595477">
    <property type="component" value="Unassembled WGS sequence"/>
</dbReference>
<feature type="transmembrane region" description="Helical" evidence="1">
    <location>
        <begin position="104"/>
        <end position="127"/>
    </location>
</feature>
<evidence type="ECO:0000313" key="2">
    <source>
        <dbReference type="EMBL" id="MFC3204218.1"/>
    </source>
</evidence>
<dbReference type="EMBL" id="JBHRSX010000101">
    <property type="protein sequence ID" value="MFC3204218.1"/>
    <property type="molecule type" value="Genomic_DNA"/>
</dbReference>
<feature type="transmembrane region" description="Helical" evidence="1">
    <location>
        <begin position="47"/>
        <end position="66"/>
    </location>
</feature>
<reference evidence="3" key="1">
    <citation type="journal article" date="2019" name="Int. J. Syst. Evol. Microbiol.">
        <title>The Global Catalogue of Microorganisms (GCM) 10K type strain sequencing project: providing services to taxonomists for standard genome sequencing and annotation.</title>
        <authorList>
            <consortium name="The Broad Institute Genomics Platform"/>
            <consortium name="The Broad Institute Genome Sequencing Center for Infectious Disease"/>
            <person name="Wu L."/>
            <person name="Ma J."/>
        </authorList>
    </citation>
    <scope>NUCLEOTIDE SEQUENCE [LARGE SCALE GENOMIC DNA]</scope>
    <source>
        <strain evidence="3">KCTC 52449</strain>
    </source>
</reference>
<feature type="transmembrane region" description="Helical" evidence="1">
    <location>
        <begin position="20"/>
        <end position="41"/>
    </location>
</feature>
<organism evidence="2 3">
    <name type="scientific">Alteromonas oceani</name>
    <dbReference type="NCBI Taxonomy" id="2071609"/>
    <lineage>
        <taxon>Bacteria</taxon>
        <taxon>Pseudomonadati</taxon>
        <taxon>Pseudomonadota</taxon>
        <taxon>Gammaproteobacteria</taxon>
        <taxon>Alteromonadales</taxon>
        <taxon>Alteromonadaceae</taxon>
        <taxon>Alteromonas/Salinimonas group</taxon>
        <taxon>Alteromonas</taxon>
    </lineage>
</organism>
<proteinExistence type="predicted"/>
<name>A0ABV7K6M7_9ALTE</name>
<accession>A0ABV7K6M7</accession>
<evidence type="ECO:0000256" key="1">
    <source>
        <dbReference type="SAM" id="Phobius"/>
    </source>
</evidence>
<evidence type="ECO:0000313" key="3">
    <source>
        <dbReference type="Proteomes" id="UP001595477"/>
    </source>
</evidence>